<accession>A0A3P8VLL0</accession>
<name>A0A3P8VLL0_CYNSE</name>
<reference evidence="7" key="3">
    <citation type="submission" date="2025-09" db="UniProtKB">
        <authorList>
            <consortium name="Ensembl"/>
        </authorList>
    </citation>
    <scope>IDENTIFICATION</scope>
</reference>
<dbReference type="PROSITE" id="PS50049">
    <property type="entry name" value="THD_2"/>
    <property type="match status" value="1"/>
</dbReference>
<evidence type="ECO:0000256" key="4">
    <source>
        <dbReference type="ARBA" id="ARBA00023136"/>
    </source>
</evidence>
<dbReference type="SMART" id="SM00207">
    <property type="entry name" value="TNF"/>
    <property type="match status" value="1"/>
</dbReference>
<dbReference type="PANTHER" id="PTHR11471">
    <property type="entry name" value="TUMOR NECROSIS FACTOR FAMILY MEMBER"/>
    <property type="match status" value="1"/>
</dbReference>
<dbReference type="OMA" id="EACFIYG"/>
<sequence>MSCDTKTNDGCSSGYVADSAISRPLIPPRPGQKCQHGWVSHSLLIMLVNVALCGMAIQACFIYRLYQLKPLISVLSQDTPAMSSKLVGDGKKEVSLPAEWPGYSNPSKPAAHLTDGQDISHGPNVMTWSTIASPLLYKMDYKDGGLVIQKEGYYYVYSKVFFLDKNFFQHSVVLCTEKYSGKAIPLLMSEHLAPKSREAWSNSYLGGVFHLDKDSVLLVNVSNTNKLKRHRSFENIFGAYMI</sequence>
<keyword evidence="5" id="KW-1133">Transmembrane helix</keyword>
<proteinExistence type="inferred from homology"/>
<protein>
    <submittedName>
        <fullName evidence="7">TNF superfamily member 14</fullName>
    </submittedName>
</protein>
<dbReference type="SUPFAM" id="SSF49842">
    <property type="entry name" value="TNF-like"/>
    <property type="match status" value="1"/>
</dbReference>
<reference evidence="7 8" key="1">
    <citation type="journal article" date="2014" name="Nat. Genet.">
        <title>Whole-genome sequence of a flatfish provides insights into ZW sex chromosome evolution and adaptation to a benthic lifestyle.</title>
        <authorList>
            <person name="Chen S."/>
            <person name="Zhang G."/>
            <person name="Shao C."/>
            <person name="Huang Q."/>
            <person name="Liu G."/>
            <person name="Zhang P."/>
            <person name="Song W."/>
            <person name="An N."/>
            <person name="Chalopin D."/>
            <person name="Volff J.N."/>
            <person name="Hong Y."/>
            <person name="Li Q."/>
            <person name="Sha Z."/>
            <person name="Zhou H."/>
            <person name="Xie M."/>
            <person name="Yu Q."/>
            <person name="Liu Y."/>
            <person name="Xiang H."/>
            <person name="Wang N."/>
            <person name="Wu K."/>
            <person name="Yang C."/>
            <person name="Zhou Q."/>
            <person name="Liao X."/>
            <person name="Yang L."/>
            <person name="Hu Q."/>
            <person name="Zhang J."/>
            <person name="Meng L."/>
            <person name="Jin L."/>
            <person name="Tian Y."/>
            <person name="Lian J."/>
            <person name="Yang J."/>
            <person name="Miao G."/>
            <person name="Liu S."/>
            <person name="Liang Z."/>
            <person name="Yan F."/>
            <person name="Li Y."/>
            <person name="Sun B."/>
            <person name="Zhang H."/>
            <person name="Zhang J."/>
            <person name="Zhu Y."/>
            <person name="Du M."/>
            <person name="Zhao Y."/>
            <person name="Schartl M."/>
            <person name="Tang Q."/>
            <person name="Wang J."/>
        </authorList>
    </citation>
    <scope>NUCLEOTIDE SEQUENCE</scope>
</reference>
<dbReference type="GO" id="GO:0005615">
    <property type="term" value="C:extracellular space"/>
    <property type="evidence" value="ECO:0007669"/>
    <property type="project" value="UniProtKB-KW"/>
</dbReference>
<dbReference type="GO" id="GO:0005164">
    <property type="term" value="F:tumor necrosis factor receptor binding"/>
    <property type="evidence" value="ECO:0007669"/>
    <property type="project" value="InterPro"/>
</dbReference>
<reference evidence="7" key="2">
    <citation type="submission" date="2025-08" db="UniProtKB">
        <authorList>
            <consortium name="Ensembl"/>
        </authorList>
    </citation>
    <scope>IDENTIFICATION</scope>
</reference>
<dbReference type="FunCoup" id="A0A3P8VLL0">
    <property type="interactions" value="413"/>
</dbReference>
<evidence type="ECO:0000256" key="5">
    <source>
        <dbReference type="SAM" id="Phobius"/>
    </source>
</evidence>
<keyword evidence="4 5" id="KW-0472">Membrane</keyword>
<dbReference type="GO" id="GO:0016020">
    <property type="term" value="C:membrane"/>
    <property type="evidence" value="ECO:0007669"/>
    <property type="project" value="UniProtKB-SubCell"/>
</dbReference>
<organism evidence="7 8">
    <name type="scientific">Cynoglossus semilaevis</name>
    <name type="common">Tongue sole</name>
    <dbReference type="NCBI Taxonomy" id="244447"/>
    <lineage>
        <taxon>Eukaryota</taxon>
        <taxon>Metazoa</taxon>
        <taxon>Chordata</taxon>
        <taxon>Craniata</taxon>
        <taxon>Vertebrata</taxon>
        <taxon>Euteleostomi</taxon>
        <taxon>Actinopterygii</taxon>
        <taxon>Neopterygii</taxon>
        <taxon>Teleostei</taxon>
        <taxon>Neoteleostei</taxon>
        <taxon>Acanthomorphata</taxon>
        <taxon>Carangaria</taxon>
        <taxon>Pleuronectiformes</taxon>
        <taxon>Pleuronectoidei</taxon>
        <taxon>Cynoglossidae</taxon>
        <taxon>Cynoglossinae</taxon>
        <taxon>Cynoglossus</taxon>
    </lineage>
</organism>
<feature type="domain" description="THD" evidence="6">
    <location>
        <begin position="109"/>
        <end position="242"/>
    </location>
</feature>
<evidence type="ECO:0000313" key="8">
    <source>
        <dbReference type="Proteomes" id="UP000265120"/>
    </source>
</evidence>
<dbReference type="Proteomes" id="UP000265120">
    <property type="component" value="Chromosome 17"/>
</dbReference>
<dbReference type="GO" id="GO:0005125">
    <property type="term" value="F:cytokine activity"/>
    <property type="evidence" value="ECO:0007669"/>
    <property type="project" value="UniProtKB-KW"/>
</dbReference>
<evidence type="ECO:0000256" key="3">
    <source>
        <dbReference type="ARBA" id="ARBA00022514"/>
    </source>
</evidence>
<comment type="subcellular location">
    <subcellularLocation>
        <location evidence="1">Membrane</location>
    </subcellularLocation>
</comment>
<evidence type="ECO:0000256" key="1">
    <source>
        <dbReference type="ARBA" id="ARBA00004370"/>
    </source>
</evidence>
<dbReference type="Ensembl" id="ENSCSET00000015362.1">
    <property type="protein sequence ID" value="ENSCSEP00000015179.1"/>
    <property type="gene ID" value="ENSCSEG00000009755.1"/>
</dbReference>
<dbReference type="STRING" id="244447.ENSCSEP00000015179"/>
<dbReference type="GeneTree" id="ENSGT01060000248544"/>
<keyword evidence="5" id="KW-0812">Transmembrane</keyword>
<dbReference type="InParanoid" id="A0A3P8VLL0"/>
<keyword evidence="3" id="KW-0202">Cytokine</keyword>
<dbReference type="PANTHER" id="PTHR11471:SF34">
    <property type="entry name" value="TUMOR NECROSIS FACTOR LIGAND SUPERFAMILY MEMBER 14"/>
    <property type="match status" value="1"/>
</dbReference>
<dbReference type="AlphaFoldDB" id="A0A3P8VLL0"/>
<dbReference type="GO" id="GO:0006955">
    <property type="term" value="P:immune response"/>
    <property type="evidence" value="ECO:0007669"/>
    <property type="project" value="InterPro"/>
</dbReference>
<dbReference type="Pfam" id="PF00229">
    <property type="entry name" value="TNF"/>
    <property type="match status" value="1"/>
</dbReference>
<evidence type="ECO:0000313" key="7">
    <source>
        <dbReference type="Ensembl" id="ENSCSEP00000015179.1"/>
    </source>
</evidence>
<feature type="transmembrane region" description="Helical" evidence="5">
    <location>
        <begin position="43"/>
        <end position="66"/>
    </location>
</feature>
<comment type="similarity">
    <text evidence="2">Belongs to the tumor necrosis factor family.</text>
</comment>
<evidence type="ECO:0000256" key="2">
    <source>
        <dbReference type="ARBA" id="ARBA00008670"/>
    </source>
</evidence>
<dbReference type="InterPro" id="IPR008983">
    <property type="entry name" value="Tumour_necrosis_fac-like_dom"/>
</dbReference>
<dbReference type="InterPro" id="IPR006052">
    <property type="entry name" value="TNF_dom"/>
</dbReference>
<evidence type="ECO:0000259" key="6">
    <source>
        <dbReference type="PROSITE" id="PS50049"/>
    </source>
</evidence>
<keyword evidence="8" id="KW-1185">Reference proteome</keyword>
<dbReference type="Gene3D" id="2.60.120.40">
    <property type="match status" value="1"/>
</dbReference>